<proteinExistence type="predicted"/>
<dbReference type="PROSITE" id="PS51186">
    <property type="entry name" value="GNAT"/>
    <property type="match status" value="1"/>
</dbReference>
<evidence type="ECO:0000259" key="3">
    <source>
        <dbReference type="PROSITE" id="PS51186"/>
    </source>
</evidence>
<dbReference type="Gene3D" id="3.40.630.30">
    <property type="match status" value="1"/>
</dbReference>
<accession>A0A7X1B548</accession>
<dbReference type="GO" id="GO:0005737">
    <property type="term" value="C:cytoplasm"/>
    <property type="evidence" value="ECO:0007669"/>
    <property type="project" value="TreeGrafter"/>
</dbReference>
<dbReference type="PANTHER" id="PTHR43626">
    <property type="entry name" value="ACYL-COA N-ACYLTRANSFERASE"/>
    <property type="match status" value="1"/>
</dbReference>
<dbReference type="InterPro" id="IPR045039">
    <property type="entry name" value="NSI-like"/>
</dbReference>
<feature type="domain" description="N-acetyltransferase" evidence="3">
    <location>
        <begin position="6"/>
        <end position="135"/>
    </location>
</feature>
<evidence type="ECO:0000313" key="5">
    <source>
        <dbReference type="Proteomes" id="UP000526501"/>
    </source>
</evidence>
<evidence type="ECO:0000256" key="1">
    <source>
        <dbReference type="ARBA" id="ARBA00022679"/>
    </source>
</evidence>
<dbReference type="InterPro" id="IPR016181">
    <property type="entry name" value="Acyl_CoA_acyltransferase"/>
</dbReference>
<dbReference type="Proteomes" id="UP000526501">
    <property type="component" value="Unassembled WGS sequence"/>
</dbReference>
<comment type="caution">
    <text evidence="4">The sequence shown here is derived from an EMBL/GenBank/DDBJ whole genome shotgun (WGS) entry which is preliminary data.</text>
</comment>
<keyword evidence="2" id="KW-0012">Acyltransferase</keyword>
<organism evidence="4 5">
    <name type="scientific">Pelagicoccus albus</name>
    <dbReference type="NCBI Taxonomy" id="415222"/>
    <lineage>
        <taxon>Bacteria</taxon>
        <taxon>Pseudomonadati</taxon>
        <taxon>Verrucomicrobiota</taxon>
        <taxon>Opitutia</taxon>
        <taxon>Puniceicoccales</taxon>
        <taxon>Pelagicoccaceae</taxon>
        <taxon>Pelagicoccus</taxon>
    </lineage>
</organism>
<dbReference type="InterPro" id="IPR000182">
    <property type="entry name" value="GNAT_dom"/>
</dbReference>
<evidence type="ECO:0000256" key="2">
    <source>
        <dbReference type="ARBA" id="ARBA00023315"/>
    </source>
</evidence>
<reference evidence="4 5" key="1">
    <citation type="submission" date="2020-07" db="EMBL/GenBank/DDBJ databases">
        <authorList>
            <person name="Feng X."/>
        </authorList>
    </citation>
    <scope>NUCLEOTIDE SEQUENCE [LARGE SCALE GENOMIC DNA]</scope>
    <source>
        <strain evidence="4 5">JCM23202</strain>
    </source>
</reference>
<evidence type="ECO:0000313" key="4">
    <source>
        <dbReference type="EMBL" id="MBC2605819.1"/>
    </source>
</evidence>
<dbReference type="RefSeq" id="WP_185659712.1">
    <property type="nucleotide sequence ID" value="NZ_CAWPOO010000007.1"/>
</dbReference>
<dbReference type="AlphaFoldDB" id="A0A7X1B548"/>
<keyword evidence="5" id="KW-1185">Reference proteome</keyword>
<dbReference type="CDD" id="cd04301">
    <property type="entry name" value="NAT_SF"/>
    <property type="match status" value="1"/>
</dbReference>
<dbReference type="Pfam" id="PF13673">
    <property type="entry name" value="Acetyltransf_10"/>
    <property type="match status" value="1"/>
</dbReference>
<dbReference type="SUPFAM" id="SSF55729">
    <property type="entry name" value="Acyl-CoA N-acyltransferases (Nat)"/>
    <property type="match status" value="1"/>
</dbReference>
<dbReference type="GO" id="GO:0008080">
    <property type="term" value="F:N-acetyltransferase activity"/>
    <property type="evidence" value="ECO:0007669"/>
    <property type="project" value="InterPro"/>
</dbReference>
<protein>
    <submittedName>
        <fullName evidence="4">GNAT family N-acetyltransferase</fullName>
    </submittedName>
</protein>
<dbReference type="EMBL" id="JACHVC010000007">
    <property type="protein sequence ID" value="MBC2605819.1"/>
    <property type="molecule type" value="Genomic_DNA"/>
</dbReference>
<gene>
    <name evidence="4" type="ORF">H5P27_07165</name>
</gene>
<keyword evidence="1 4" id="KW-0808">Transferase</keyword>
<dbReference type="PANTHER" id="PTHR43626:SF4">
    <property type="entry name" value="GCN5-RELATED N-ACETYLTRANSFERASE 2, CHLOROPLASTIC"/>
    <property type="match status" value="1"/>
</dbReference>
<name>A0A7X1B548_9BACT</name>
<sequence length="135" mass="15543">MKVYYSEQRDLDETKVVALYEANNWSAAKVPEKLLLALRDSHYLISAWCDERLIGLGNSISDGHLVVYYPHLLVLPEFQGKGVGSEILRRLKLHYEGFHMHMLTADGKAVDFYQRQGFERAGATQPMWIYDGQDH</sequence>